<keyword evidence="3" id="KW-0274">FAD</keyword>
<dbReference type="Proteomes" id="UP001597286">
    <property type="component" value="Unassembled WGS sequence"/>
</dbReference>
<reference evidence="6" key="1">
    <citation type="journal article" date="2019" name="Int. J. Syst. Evol. Microbiol.">
        <title>The Global Catalogue of Microorganisms (GCM) 10K type strain sequencing project: providing services to taxonomists for standard genome sequencing and annotation.</title>
        <authorList>
            <consortium name="The Broad Institute Genomics Platform"/>
            <consortium name="The Broad Institute Genome Sequencing Center for Infectious Disease"/>
            <person name="Wu L."/>
            <person name="Ma J."/>
        </authorList>
    </citation>
    <scope>NUCLEOTIDE SEQUENCE [LARGE SCALE GENOMIC DNA]</scope>
    <source>
        <strain evidence="6">DT72</strain>
    </source>
</reference>
<dbReference type="PRINTS" id="PR00420">
    <property type="entry name" value="RNGMNOXGNASE"/>
</dbReference>
<dbReference type="GO" id="GO:0004497">
    <property type="term" value="F:monooxygenase activity"/>
    <property type="evidence" value="ECO:0007669"/>
    <property type="project" value="UniProtKB-KW"/>
</dbReference>
<dbReference type="PANTHER" id="PTHR43004">
    <property type="entry name" value="TRK SYSTEM POTASSIUM UPTAKE PROTEIN"/>
    <property type="match status" value="1"/>
</dbReference>
<accession>A0ABW4P5K0</accession>
<dbReference type="InterPro" id="IPR036188">
    <property type="entry name" value="FAD/NAD-bd_sf"/>
</dbReference>
<evidence type="ECO:0000313" key="5">
    <source>
        <dbReference type="EMBL" id="MFD1813239.1"/>
    </source>
</evidence>
<sequence>MDASIIVAGAGPVGTCLAIDAALRGVDVIVIEPRHADAPPDAKCNTIAARTMETFRRFGIADQVRAAGLPNDYPTDTVYATSFAGPELTRIVMPSRAERSRSGFHDSEWPTPEPMVRESQLWLEPILRTKLTSLPNVRFMPRTELVAFDQDDDGVTVHCRGLGDDAVFDLRGAYLVGCDGGSSRVRKAMGAKLRGDAEIGRTRTSLIRSKDVKGLFGDRRPAWMTWVVNDRVRGNVVAIDGEDLWLVHRALPTGEKDFDALDTDRSIRDVLGVGPEFPFEVVRHEDWVGRRLVAERFRSGRVFVAGDAAHLWVPFAGYGMNAGIADAMNLSWLLSAVVNGWADPAIVDAYEAERLPITDQVSRFAMAKLEENAKAMSERSAPKVLSAPHLVGRALRKRLGRKLFDINLSQMSPEGLNFGYYYADSPIIVGDGETAPAYDMGSHIPSTVPGCRLPHFLIGGQSVLDHLGADYTLIRFDDSIDVTALEDLGLPVKVVDADTPGHPAFRHKLIVVRADTHVVWRGDALPEDPGMMVDRLRGVPVS</sequence>
<keyword evidence="5" id="KW-0560">Oxidoreductase</keyword>
<dbReference type="Gene3D" id="3.40.30.120">
    <property type="match status" value="1"/>
</dbReference>
<dbReference type="NCBIfam" id="NF004780">
    <property type="entry name" value="PRK06126.1"/>
    <property type="match status" value="1"/>
</dbReference>
<comment type="cofactor">
    <cofactor evidence="1">
        <name>FAD</name>
        <dbReference type="ChEBI" id="CHEBI:57692"/>
    </cofactor>
</comment>
<dbReference type="Gene3D" id="3.50.50.60">
    <property type="entry name" value="FAD/NAD(P)-binding domain"/>
    <property type="match status" value="1"/>
</dbReference>
<protein>
    <submittedName>
        <fullName evidence="5">FAD-dependent monooxygenase</fullName>
    </submittedName>
</protein>
<evidence type="ECO:0000313" key="6">
    <source>
        <dbReference type="Proteomes" id="UP001597286"/>
    </source>
</evidence>
<dbReference type="InterPro" id="IPR002938">
    <property type="entry name" value="FAD-bd"/>
</dbReference>
<evidence type="ECO:0000259" key="4">
    <source>
        <dbReference type="Pfam" id="PF01494"/>
    </source>
</evidence>
<dbReference type="InterPro" id="IPR050641">
    <property type="entry name" value="RIFMO-like"/>
</dbReference>
<evidence type="ECO:0000256" key="1">
    <source>
        <dbReference type="ARBA" id="ARBA00001974"/>
    </source>
</evidence>
<keyword evidence="5" id="KW-0503">Monooxygenase</keyword>
<comment type="caution">
    <text evidence="5">The sequence shown here is derived from an EMBL/GenBank/DDBJ whole genome shotgun (WGS) entry which is preliminary data.</text>
</comment>
<dbReference type="Pfam" id="PF01494">
    <property type="entry name" value="FAD_binding_3"/>
    <property type="match status" value="1"/>
</dbReference>
<dbReference type="RefSeq" id="WP_378485720.1">
    <property type="nucleotide sequence ID" value="NZ_JBHUFB010000010.1"/>
</dbReference>
<organism evidence="5 6">
    <name type="scientific">Rhodococcus gannanensis</name>
    <dbReference type="NCBI Taxonomy" id="1960308"/>
    <lineage>
        <taxon>Bacteria</taxon>
        <taxon>Bacillati</taxon>
        <taxon>Actinomycetota</taxon>
        <taxon>Actinomycetes</taxon>
        <taxon>Mycobacteriales</taxon>
        <taxon>Nocardiaceae</taxon>
        <taxon>Rhodococcus</taxon>
    </lineage>
</organism>
<name>A0ABW4P5K0_9NOCA</name>
<keyword evidence="2" id="KW-0285">Flavoprotein</keyword>
<gene>
    <name evidence="5" type="ORF">ACFSJG_13525</name>
</gene>
<dbReference type="SUPFAM" id="SSF51905">
    <property type="entry name" value="FAD/NAD(P)-binding domain"/>
    <property type="match status" value="1"/>
</dbReference>
<proteinExistence type="predicted"/>
<dbReference type="EMBL" id="JBHUFB010000010">
    <property type="protein sequence ID" value="MFD1813239.1"/>
    <property type="molecule type" value="Genomic_DNA"/>
</dbReference>
<evidence type="ECO:0000256" key="2">
    <source>
        <dbReference type="ARBA" id="ARBA00022630"/>
    </source>
</evidence>
<dbReference type="PANTHER" id="PTHR43004:SF19">
    <property type="entry name" value="BINDING MONOOXYGENASE, PUTATIVE (JCVI)-RELATED"/>
    <property type="match status" value="1"/>
</dbReference>
<evidence type="ECO:0000256" key="3">
    <source>
        <dbReference type="ARBA" id="ARBA00022827"/>
    </source>
</evidence>
<feature type="domain" description="FAD-binding" evidence="4">
    <location>
        <begin position="3"/>
        <end position="365"/>
    </location>
</feature>
<keyword evidence="6" id="KW-1185">Reference proteome</keyword>
<dbReference type="Gene3D" id="3.30.9.10">
    <property type="entry name" value="D-Amino Acid Oxidase, subunit A, domain 2"/>
    <property type="match status" value="1"/>
</dbReference>